<dbReference type="KEGG" id="plon:Pla110_45630"/>
<gene>
    <name evidence="1" type="ORF">Pla110_45630</name>
</gene>
<proteinExistence type="predicted"/>
<organism evidence="1 2">
    <name type="scientific">Polystyrenella longa</name>
    <dbReference type="NCBI Taxonomy" id="2528007"/>
    <lineage>
        <taxon>Bacteria</taxon>
        <taxon>Pseudomonadati</taxon>
        <taxon>Planctomycetota</taxon>
        <taxon>Planctomycetia</taxon>
        <taxon>Planctomycetales</taxon>
        <taxon>Planctomycetaceae</taxon>
        <taxon>Polystyrenella</taxon>
    </lineage>
</organism>
<sequence>MCDIISVTWRQLPEALINQSGLSAFRRGSGDLEYHFSFKQRSPCLPVWTEGQLSILPWAGYCPRESLDAGCWSERQPESVEIVATLCCDKGIWFTVNEGIRGVLVARRVYVITAPASHYYRIMTRHDRMPVLIGESI</sequence>
<dbReference type="AlphaFoldDB" id="A0A518CU91"/>
<evidence type="ECO:0000313" key="1">
    <source>
        <dbReference type="EMBL" id="QDU82800.1"/>
    </source>
</evidence>
<protein>
    <submittedName>
        <fullName evidence="1">Uncharacterized protein</fullName>
    </submittedName>
</protein>
<dbReference type="Proteomes" id="UP000317178">
    <property type="component" value="Chromosome"/>
</dbReference>
<dbReference type="EMBL" id="CP036281">
    <property type="protein sequence ID" value="QDU82800.1"/>
    <property type="molecule type" value="Genomic_DNA"/>
</dbReference>
<dbReference type="OrthoDB" id="284970at2"/>
<name>A0A518CU91_9PLAN</name>
<accession>A0A518CU91</accession>
<evidence type="ECO:0000313" key="2">
    <source>
        <dbReference type="Proteomes" id="UP000317178"/>
    </source>
</evidence>
<keyword evidence="2" id="KW-1185">Reference proteome</keyword>
<dbReference type="RefSeq" id="WP_144999288.1">
    <property type="nucleotide sequence ID" value="NZ_CP036281.1"/>
</dbReference>
<reference evidence="1 2" key="1">
    <citation type="submission" date="2019-02" db="EMBL/GenBank/DDBJ databases">
        <title>Deep-cultivation of Planctomycetes and their phenomic and genomic characterization uncovers novel biology.</title>
        <authorList>
            <person name="Wiegand S."/>
            <person name="Jogler M."/>
            <person name="Boedeker C."/>
            <person name="Pinto D."/>
            <person name="Vollmers J."/>
            <person name="Rivas-Marin E."/>
            <person name="Kohn T."/>
            <person name="Peeters S.H."/>
            <person name="Heuer A."/>
            <person name="Rast P."/>
            <person name="Oberbeckmann S."/>
            <person name="Bunk B."/>
            <person name="Jeske O."/>
            <person name="Meyerdierks A."/>
            <person name="Storesund J.E."/>
            <person name="Kallscheuer N."/>
            <person name="Luecker S."/>
            <person name="Lage O.M."/>
            <person name="Pohl T."/>
            <person name="Merkel B.J."/>
            <person name="Hornburger P."/>
            <person name="Mueller R.-W."/>
            <person name="Bruemmer F."/>
            <person name="Labrenz M."/>
            <person name="Spormann A.M."/>
            <person name="Op den Camp H."/>
            <person name="Overmann J."/>
            <person name="Amann R."/>
            <person name="Jetten M.S.M."/>
            <person name="Mascher T."/>
            <person name="Medema M.H."/>
            <person name="Devos D.P."/>
            <person name="Kaster A.-K."/>
            <person name="Ovreas L."/>
            <person name="Rohde M."/>
            <person name="Galperin M.Y."/>
            <person name="Jogler C."/>
        </authorList>
    </citation>
    <scope>NUCLEOTIDE SEQUENCE [LARGE SCALE GENOMIC DNA]</scope>
    <source>
        <strain evidence="1 2">Pla110</strain>
    </source>
</reference>